<evidence type="ECO:0000313" key="2">
    <source>
        <dbReference type="EMBL" id="SIS76369.1"/>
    </source>
</evidence>
<dbReference type="STRING" id="80876.SAMN05421779_103509"/>
<name>A0A1N7LRH5_9PROT</name>
<evidence type="ECO:0000256" key="1">
    <source>
        <dbReference type="SAM" id="MobiDB-lite"/>
    </source>
</evidence>
<organism evidence="2 3">
    <name type="scientific">Insolitispirillum peregrinum</name>
    <dbReference type="NCBI Taxonomy" id="80876"/>
    <lineage>
        <taxon>Bacteria</taxon>
        <taxon>Pseudomonadati</taxon>
        <taxon>Pseudomonadota</taxon>
        <taxon>Alphaproteobacteria</taxon>
        <taxon>Rhodospirillales</taxon>
        <taxon>Novispirillaceae</taxon>
        <taxon>Insolitispirillum</taxon>
    </lineage>
</organism>
<protein>
    <submittedName>
        <fullName evidence="2">Uncharacterized protein</fullName>
    </submittedName>
</protein>
<dbReference type="AlphaFoldDB" id="A0A1N7LRH5"/>
<reference evidence="2 3" key="1">
    <citation type="submission" date="2017-01" db="EMBL/GenBank/DDBJ databases">
        <authorList>
            <person name="Mah S.A."/>
            <person name="Swanson W.J."/>
            <person name="Moy G.W."/>
            <person name="Vacquier V.D."/>
        </authorList>
    </citation>
    <scope>NUCLEOTIDE SEQUENCE [LARGE SCALE GENOMIC DNA]</scope>
    <source>
        <strain evidence="2 3">DSM 11589</strain>
    </source>
</reference>
<dbReference type="Proteomes" id="UP000185678">
    <property type="component" value="Unassembled WGS sequence"/>
</dbReference>
<accession>A0A1N7LRH5</accession>
<dbReference type="OrthoDB" id="8480184at2"/>
<evidence type="ECO:0000313" key="3">
    <source>
        <dbReference type="Proteomes" id="UP000185678"/>
    </source>
</evidence>
<gene>
    <name evidence="2" type="ORF">SAMN05421779_103509</name>
</gene>
<keyword evidence="3" id="KW-1185">Reference proteome</keyword>
<proteinExistence type="predicted"/>
<sequence length="151" mass="16373">MTDTDLIQLQDSPSADASTAETPATVSVEMNGSVIDSEHTQALERTFRDAWVLDGDAVVIDMDSARDIHRAALRQARPALFQPHDDTLRRLARKGLLDRLSEDERAEARAAEAACQVLRDITADPRIEAAASPDELAALTIDILADLIQGA</sequence>
<dbReference type="EMBL" id="FTOA01000003">
    <property type="protein sequence ID" value="SIS76369.1"/>
    <property type="molecule type" value="Genomic_DNA"/>
</dbReference>
<feature type="region of interest" description="Disordered" evidence="1">
    <location>
        <begin position="1"/>
        <end position="22"/>
    </location>
</feature>
<dbReference type="RefSeq" id="WP_076400221.1">
    <property type="nucleotide sequence ID" value="NZ_FTOA01000003.1"/>
</dbReference>